<dbReference type="AlphaFoldDB" id="A0A1H8BFY7"/>
<accession>A0A1H8BFY7</accession>
<reference evidence="1 2" key="1">
    <citation type="submission" date="2016-10" db="EMBL/GenBank/DDBJ databases">
        <authorList>
            <person name="de Groot N.N."/>
        </authorList>
    </citation>
    <scope>NUCLEOTIDE SEQUENCE [LARGE SCALE GENOMIC DNA]</scope>
    <source>
        <strain evidence="1 2">DSM 3857</strain>
    </source>
</reference>
<dbReference type="EMBL" id="FOCE01000002">
    <property type="protein sequence ID" value="SEM81676.1"/>
    <property type="molecule type" value="Genomic_DNA"/>
</dbReference>
<organism evidence="1 2">
    <name type="scientific">Gemmobacter aquatilis</name>
    <dbReference type="NCBI Taxonomy" id="933059"/>
    <lineage>
        <taxon>Bacteria</taxon>
        <taxon>Pseudomonadati</taxon>
        <taxon>Pseudomonadota</taxon>
        <taxon>Alphaproteobacteria</taxon>
        <taxon>Rhodobacterales</taxon>
        <taxon>Paracoccaceae</taxon>
        <taxon>Gemmobacter</taxon>
    </lineage>
</organism>
<evidence type="ECO:0000313" key="1">
    <source>
        <dbReference type="EMBL" id="SEM81676.1"/>
    </source>
</evidence>
<dbReference type="Proteomes" id="UP000198761">
    <property type="component" value="Unassembled WGS sequence"/>
</dbReference>
<evidence type="ECO:0008006" key="3">
    <source>
        <dbReference type="Google" id="ProtNLM"/>
    </source>
</evidence>
<proteinExistence type="predicted"/>
<sequence>MLNLIEKLQSAARNHARYVRTRDEIARMPLDVALDLGIFPGDAHRIAHEAVYGRA</sequence>
<evidence type="ECO:0000313" key="2">
    <source>
        <dbReference type="Proteomes" id="UP000198761"/>
    </source>
</evidence>
<dbReference type="RefSeq" id="WP_217643932.1">
    <property type="nucleotide sequence ID" value="NZ_FOCE01000002.1"/>
</dbReference>
<protein>
    <recommendedName>
        <fullName evidence="3">DUF1127 domain-containing protein</fullName>
    </recommendedName>
</protein>
<gene>
    <name evidence="1" type="ORF">SAMN04488103_102161</name>
</gene>
<keyword evidence="2" id="KW-1185">Reference proteome</keyword>
<name>A0A1H8BFY7_9RHOB</name>